<accession>A0A6N4R075</accession>
<evidence type="ECO:0000313" key="3">
    <source>
        <dbReference type="EMBL" id="TKW60662.1"/>
    </source>
</evidence>
<dbReference type="Gene3D" id="3.40.50.880">
    <property type="match status" value="1"/>
</dbReference>
<dbReference type="Pfam" id="PF01965">
    <property type="entry name" value="DJ-1_PfpI"/>
    <property type="match status" value="1"/>
</dbReference>
<dbReference type="InterPro" id="IPR002818">
    <property type="entry name" value="DJ-1/PfpI"/>
</dbReference>
<dbReference type="CDD" id="cd03134">
    <property type="entry name" value="GATase1_PfpI_like"/>
    <property type="match status" value="1"/>
</dbReference>
<dbReference type="AlphaFoldDB" id="A0A6N4R075"/>
<reference evidence="3 4" key="1">
    <citation type="journal article" date="2017" name="Nat. Commun.">
        <title>In situ click chemistry generation of cyclooxygenase-2 inhibitors.</title>
        <authorList>
            <person name="Bhardwaj A."/>
            <person name="Kaur J."/>
            <person name="Wuest M."/>
            <person name="Wuest F."/>
        </authorList>
    </citation>
    <scope>NUCLEOTIDE SEQUENCE [LARGE SCALE GENOMIC DNA]</scope>
    <source>
        <strain evidence="3">S2_018_000_R2_106</strain>
    </source>
</reference>
<proteinExistence type="inferred from homology"/>
<comment type="similarity">
    <text evidence="1">Belongs to the peptidase C56 family.</text>
</comment>
<dbReference type="EMBL" id="VAFM01000002">
    <property type="protein sequence ID" value="TKW60662.1"/>
    <property type="molecule type" value="Genomic_DNA"/>
</dbReference>
<dbReference type="PROSITE" id="PS51276">
    <property type="entry name" value="PEPTIDASE_C56_PFPI"/>
    <property type="match status" value="1"/>
</dbReference>
<dbReference type="PANTHER" id="PTHR42733:SF12">
    <property type="entry name" value="PROTEINASE"/>
    <property type="match status" value="1"/>
</dbReference>
<dbReference type="SUPFAM" id="SSF52317">
    <property type="entry name" value="Class I glutamine amidotransferase-like"/>
    <property type="match status" value="1"/>
</dbReference>
<name>A0A6N4R075_BLAVI</name>
<dbReference type="NCBIfam" id="TIGR01382">
    <property type="entry name" value="PfpI"/>
    <property type="match status" value="1"/>
</dbReference>
<evidence type="ECO:0000256" key="1">
    <source>
        <dbReference type="ARBA" id="ARBA00008542"/>
    </source>
</evidence>
<protein>
    <submittedName>
        <fullName evidence="3">Type 1 glutamine amidotransferase</fullName>
    </submittedName>
</protein>
<dbReference type="Proteomes" id="UP000320948">
    <property type="component" value="Unassembled WGS sequence"/>
</dbReference>
<evidence type="ECO:0000259" key="2">
    <source>
        <dbReference type="Pfam" id="PF01965"/>
    </source>
</evidence>
<feature type="domain" description="DJ-1/PfpI" evidence="2">
    <location>
        <begin position="8"/>
        <end position="179"/>
    </location>
</feature>
<dbReference type="PANTHER" id="PTHR42733">
    <property type="entry name" value="DJ-1 PROTEIN"/>
    <property type="match status" value="1"/>
</dbReference>
<keyword evidence="3" id="KW-0808">Transferase</keyword>
<gene>
    <name evidence="3" type="ORF">DI628_07115</name>
</gene>
<dbReference type="InterPro" id="IPR006286">
    <property type="entry name" value="C56_PfpI-like"/>
</dbReference>
<sequence length="189" mass="20395">MTTLSEARILILATDGFEQSELETPLNELRAAGATVHVCAPSQTKEEGVIRGWKDGDWGTTVPVDVILESSTDWPYHALVLPGGVINPDTLRTNPNAVKLVQAFVNEGKPVAAICHGPWLLAEADVVNGRKVTSYTSIKTDMINAGADWQDAEVVTDNGLITSRKPSDLPAFVAKILEEVQEGQHRRAA</sequence>
<dbReference type="InterPro" id="IPR029062">
    <property type="entry name" value="Class_I_gatase-like"/>
</dbReference>
<organism evidence="3 4">
    <name type="scientific">Blastochloris viridis</name>
    <name type="common">Rhodopseudomonas viridis</name>
    <dbReference type="NCBI Taxonomy" id="1079"/>
    <lineage>
        <taxon>Bacteria</taxon>
        <taxon>Pseudomonadati</taxon>
        <taxon>Pseudomonadota</taxon>
        <taxon>Alphaproteobacteria</taxon>
        <taxon>Hyphomicrobiales</taxon>
        <taxon>Blastochloridaceae</taxon>
        <taxon>Blastochloris</taxon>
    </lineage>
</organism>
<comment type="caution">
    <text evidence="3">The sequence shown here is derived from an EMBL/GenBank/DDBJ whole genome shotgun (WGS) entry which is preliminary data.</text>
</comment>
<keyword evidence="3" id="KW-0315">Glutamine amidotransferase</keyword>
<evidence type="ECO:0000313" key="4">
    <source>
        <dbReference type="Proteomes" id="UP000320948"/>
    </source>
</evidence>
<dbReference type="GO" id="GO:0016740">
    <property type="term" value="F:transferase activity"/>
    <property type="evidence" value="ECO:0007669"/>
    <property type="project" value="UniProtKB-KW"/>
</dbReference>